<evidence type="ECO:0000313" key="7">
    <source>
        <dbReference type="Proteomes" id="UP000677457"/>
    </source>
</evidence>
<evidence type="ECO:0000313" key="5">
    <source>
        <dbReference type="EMBL" id="TQL35557.1"/>
    </source>
</evidence>
<dbReference type="Proteomes" id="UP000677457">
    <property type="component" value="Unassembled WGS sequence"/>
</dbReference>
<feature type="transmembrane region" description="Helical" evidence="2">
    <location>
        <begin position="145"/>
        <end position="173"/>
    </location>
</feature>
<dbReference type="AlphaFoldDB" id="A0A542XIB7"/>
<keyword evidence="2" id="KW-1133">Transmembrane helix</keyword>
<evidence type="ECO:0000256" key="2">
    <source>
        <dbReference type="SAM" id="Phobius"/>
    </source>
</evidence>
<protein>
    <submittedName>
        <fullName evidence="5">Uncharacterized protein DUF4190</fullName>
    </submittedName>
</protein>
<dbReference type="EMBL" id="VFOL01000001">
    <property type="protein sequence ID" value="TQL35557.1"/>
    <property type="molecule type" value="Genomic_DNA"/>
</dbReference>
<feature type="compositionally biased region" description="Low complexity" evidence="1">
    <location>
        <begin position="40"/>
        <end position="57"/>
    </location>
</feature>
<dbReference type="GeneID" id="93769956"/>
<organism evidence="5 6">
    <name type="scientific">Salinispora arenicola</name>
    <dbReference type="NCBI Taxonomy" id="168697"/>
    <lineage>
        <taxon>Bacteria</taxon>
        <taxon>Bacillati</taxon>
        <taxon>Actinomycetota</taxon>
        <taxon>Actinomycetes</taxon>
        <taxon>Micromonosporales</taxon>
        <taxon>Micromonosporaceae</taxon>
        <taxon>Salinispora</taxon>
    </lineage>
</organism>
<proteinExistence type="predicted"/>
<name>A0A542XIB7_SALAC</name>
<keyword evidence="7" id="KW-1185">Reference proteome</keyword>
<feature type="transmembrane region" description="Helical" evidence="2">
    <location>
        <begin position="100"/>
        <end position="124"/>
    </location>
</feature>
<dbReference type="Pfam" id="PF13828">
    <property type="entry name" value="DUF4190"/>
    <property type="match status" value="1"/>
</dbReference>
<accession>A0A542XIB7</accession>
<feature type="domain" description="DUF4190" evidence="3">
    <location>
        <begin position="100"/>
        <end position="160"/>
    </location>
</feature>
<evidence type="ECO:0000256" key="1">
    <source>
        <dbReference type="SAM" id="MobiDB-lite"/>
    </source>
</evidence>
<sequence length="181" mass="18582">MSYPSPSSGWPDPTRPQDPWTNDNNEQADPGQQFRPPTDPAAAASGQPGPAQPAGDAPYPPTGPYGAVPPTAYPAPYATSGYPQPAYPGYGYPPRRTNSLAIAALVLSLAGVVTCITAPVGAILGHVARKQIRENGEDGEGMAKAGIIVGWILTGLTVLATALYLAVIAYVVVSSEPGSTI</sequence>
<dbReference type="Proteomes" id="UP000315983">
    <property type="component" value="Unassembled WGS sequence"/>
</dbReference>
<feature type="region of interest" description="Disordered" evidence="1">
    <location>
        <begin position="1"/>
        <end position="65"/>
    </location>
</feature>
<comment type="caution">
    <text evidence="5">The sequence shown here is derived from an EMBL/GenBank/DDBJ whole genome shotgun (WGS) entry which is preliminary data.</text>
</comment>
<evidence type="ECO:0000313" key="6">
    <source>
        <dbReference type="Proteomes" id="UP000315983"/>
    </source>
</evidence>
<dbReference type="EMBL" id="BOQM01000011">
    <property type="protein sequence ID" value="GIM85184.1"/>
    <property type="molecule type" value="Genomic_DNA"/>
</dbReference>
<dbReference type="RefSeq" id="WP_018583487.1">
    <property type="nucleotide sequence ID" value="NZ_BOQM01000011.1"/>
</dbReference>
<reference evidence="5 6" key="1">
    <citation type="submission" date="2019-06" db="EMBL/GenBank/DDBJ databases">
        <title>Sequencing the genomes of 1000 actinobacteria strains.</title>
        <authorList>
            <person name="Klenk H.-P."/>
        </authorList>
    </citation>
    <scope>NUCLEOTIDE SEQUENCE [LARGE SCALE GENOMIC DNA]</scope>
    <source>
        <strain evidence="5 6">DSM 44819</strain>
    </source>
</reference>
<dbReference type="InterPro" id="IPR025241">
    <property type="entry name" value="DUF4190"/>
</dbReference>
<keyword evidence="2" id="KW-0472">Membrane</keyword>
<gene>
    <name evidence="5" type="ORF">FB564_0608</name>
    <name evidence="4" type="ORF">Sar04_21240</name>
</gene>
<evidence type="ECO:0000259" key="3">
    <source>
        <dbReference type="Pfam" id="PF13828"/>
    </source>
</evidence>
<keyword evidence="2" id="KW-0812">Transmembrane</keyword>
<evidence type="ECO:0000313" key="4">
    <source>
        <dbReference type="EMBL" id="GIM85184.1"/>
    </source>
</evidence>
<reference evidence="4 7" key="2">
    <citation type="submission" date="2021-03" db="EMBL/GenBank/DDBJ databases">
        <title>Whole genome shotgun sequence of Salinispora arenicola NBRC 105043.</title>
        <authorList>
            <person name="Komaki H."/>
            <person name="Tamura T."/>
        </authorList>
    </citation>
    <scope>NUCLEOTIDE SEQUENCE [LARGE SCALE GENOMIC DNA]</scope>
    <source>
        <strain evidence="4 7">NBRC 105043</strain>
    </source>
</reference>